<keyword evidence="4" id="KW-0539">Nucleus</keyword>
<keyword evidence="2" id="KW-0238">DNA-binding</keyword>
<keyword evidence="7" id="KW-1185">Reference proteome</keyword>
<dbReference type="PROSITE" id="PS51005">
    <property type="entry name" value="NAC"/>
    <property type="match status" value="1"/>
</dbReference>
<dbReference type="InterPro" id="IPR036093">
    <property type="entry name" value="NAC_dom_sf"/>
</dbReference>
<evidence type="ECO:0000256" key="3">
    <source>
        <dbReference type="ARBA" id="ARBA00023163"/>
    </source>
</evidence>
<dbReference type="InterPro" id="IPR003441">
    <property type="entry name" value="NAC-dom"/>
</dbReference>
<name>A0AAD8HI46_9APIA</name>
<dbReference type="AlphaFoldDB" id="A0AAD8HI46"/>
<protein>
    <recommendedName>
        <fullName evidence="5">NAC domain-containing protein</fullName>
    </recommendedName>
</protein>
<dbReference type="PANTHER" id="PTHR31719:SF164">
    <property type="entry name" value="NAC DOMAIN-CONTAINING PROTEIN"/>
    <property type="match status" value="1"/>
</dbReference>
<feature type="domain" description="NAC" evidence="5">
    <location>
        <begin position="7"/>
        <end position="175"/>
    </location>
</feature>
<dbReference type="EMBL" id="JAUIZM010000009">
    <property type="protein sequence ID" value="KAK1366718.1"/>
    <property type="molecule type" value="Genomic_DNA"/>
</dbReference>
<sequence length="352" mass="39807">MGEKKELPPGFRFHPNDEELISWYLKPKVLGETLPVCNFIETVDLYTPKSTPWQLFDVDSWMDTNKKERLIYVFTRLSKLRNSDSNKVTSRDNTSKKAGCGTWGGQTNHKIMNREGNVIGERRLLVFQITDVGAQYDLHKAGYFKMHEYSLCGINKGLKSAAGVGDLVLCRITYDSSKKPTYKLASKSIEDHGPENSGECQSNDENLEVQSAGVGDNNHLEGAGTLTSNNVVEMRSGVGDNIEGNEQITSETLLQMDNCYADFDAYPEATDQFNIDFQQSSQFFADYADFDAYPAATDQFNIDSQEFNQFFADPNFYLNSFFPDKPVEDISKLRKRKLDEENLNATKKACLR</sequence>
<dbReference type="GO" id="GO:0006355">
    <property type="term" value="P:regulation of DNA-templated transcription"/>
    <property type="evidence" value="ECO:0007669"/>
    <property type="project" value="InterPro"/>
</dbReference>
<keyword evidence="3" id="KW-0804">Transcription</keyword>
<keyword evidence="1" id="KW-0805">Transcription regulation</keyword>
<dbReference type="SUPFAM" id="SSF101941">
    <property type="entry name" value="NAC domain"/>
    <property type="match status" value="1"/>
</dbReference>
<dbReference type="Gene3D" id="2.170.150.80">
    <property type="entry name" value="NAC domain"/>
    <property type="match status" value="1"/>
</dbReference>
<evidence type="ECO:0000256" key="1">
    <source>
        <dbReference type="ARBA" id="ARBA00023015"/>
    </source>
</evidence>
<reference evidence="6" key="1">
    <citation type="submission" date="2023-02" db="EMBL/GenBank/DDBJ databases">
        <title>Genome of toxic invasive species Heracleum sosnowskyi carries increased number of genes despite the absence of recent whole-genome duplications.</title>
        <authorList>
            <person name="Schelkunov M."/>
            <person name="Shtratnikova V."/>
            <person name="Makarenko M."/>
            <person name="Klepikova A."/>
            <person name="Omelchenko D."/>
            <person name="Novikova G."/>
            <person name="Obukhova E."/>
            <person name="Bogdanov V."/>
            <person name="Penin A."/>
            <person name="Logacheva M."/>
        </authorList>
    </citation>
    <scope>NUCLEOTIDE SEQUENCE</scope>
    <source>
        <strain evidence="6">Hsosn_3</strain>
        <tissue evidence="6">Leaf</tissue>
    </source>
</reference>
<accession>A0AAD8HI46</accession>
<dbReference type="Proteomes" id="UP001237642">
    <property type="component" value="Unassembled WGS sequence"/>
</dbReference>
<dbReference type="PANTHER" id="PTHR31719">
    <property type="entry name" value="NAC TRANSCRIPTION FACTOR 56"/>
    <property type="match status" value="1"/>
</dbReference>
<comment type="caution">
    <text evidence="6">The sequence shown here is derived from an EMBL/GenBank/DDBJ whole genome shotgun (WGS) entry which is preliminary data.</text>
</comment>
<dbReference type="Pfam" id="PF02365">
    <property type="entry name" value="NAM"/>
    <property type="match status" value="1"/>
</dbReference>
<dbReference type="GO" id="GO:0003677">
    <property type="term" value="F:DNA binding"/>
    <property type="evidence" value="ECO:0007669"/>
    <property type="project" value="UniProtKB-KW"/>
</dbReference>
<evidence type="ECO:0000256" key="4">
    <source>
        <dbReference type="ARBA" id="ARBA00023242"/>
    </source>
</evidence>
<proteinExistence type="predicted"/>
<evidence type="ECO:0000313" key="7">
    <source>
        <dbReference type="Proteomes" id="UP001237642"/>
    </source>
</evidence>
<organism evidence="6 7">
    <name type="scientific">Heracleum sosnowskyi</name>
    <dbReference type="NCBI Taxonomy" id="360622"/>
    <lineage>
        <taxon>Eukaryota</taxon>
        <taxon>Viridiplantae</taxon>
        <taxon>Streptophyta</taxon>
        <taxon>Embryophyta</taxon>
        <taxon>Tracheophyta</taxon>
        <taxon>Spermatophyta</taxon>
        <taxon>Magnoliopsida</taxon>
        <taxon>eudicotyledons</taxon>
        <taxon>Gunneridae</taxon>
        <taxon>Pentapetalae</taxon>
        <taxon>asterids</taxon>
        <taxon>campanulids</taxon>
        <taxon>Apiales</taxon>
        <taxon>Apiaceae</taxon>
        <taxon>Apioideae</taxon>
        <taxon>apioid superclade</taxon>
        <taxon>Tordylieae</taxon>
        <taxon>Tordyliinae</taxon>
        <taxon>Heracleum</taxon>
    </lineage>
</organism>
<evidence type="ECO:0000256" key="2">
    <source>
        <dbReference type="ARBA" id="ARBA00023125"/>
    </source>
</evidence>
<evidence type="ECO:0000313" key="6">
    <source>
        <dbReference type="EMBL" id="KAK1366718.1"/>
    </source>
</evidence>
<reference evidence="6" key="2">
    <citation type="submission" date="2023-05" db="EMBL/GenBank/DDBJ databases">
        <authorList>
            <person name="Schelkunov M.I."/>
        </authorList>
    </citation>
    <scope>NUCLEOTIDE SEQUENCE</scope>
    <source>
        <strain evidence="6">Hsosn_3</strain>
        <tissue evidence="6">Leaf</tissue>
    </source>
</reference>
<dbReference type="GO" id="GO:0048731">
    <property type="term" value="P:system development"/>
    <property type="evidence" value="ECO:0007669"/>
    <property type="project" value="TreeGrafter"/>
</dbReference>
<gene>
    <name evidence="6" type="ORF">POM88_042279</name>
</gene>
<evidence type="ECO:0000259" key="5">
    <source>
        <dbReference type="PROSITE" id="PS51005"/>
    </source>
</evidence>